<evidence type="ECO:0000313" key="8">
    <source>
        <dbReference type="EMBL" id="KAF0567671.1"/>
    </source>
</evidence>
<feature type="transmembrane region" description="Helical" evidence="6">
    <location>
        <begin position="222"/>
        <end position="240"/>
    </location>
</feature>
<evidence type="ECO:0000256" key="3">
    <source>
        <dbReference type="ARBA" id="ARBA00022692"/>
    </source>
</evidence>
<dbReference type="EMBL" id="VZIZ01000038">
    <property type="protein sequence ID" value="KAF0567671.1"/>
    <property type="molecule type" value="Genomic_DNA"/>
</dbReference>
<dbReference type="InterPro" id="IPR037185">
    <property type="entry name" value="EmrE-like"/>
</dbReference>
<feature type="transmembrane region" description="Helical" evidence="6">
    <location>
        <begin position="67"/>
        <end position="87"/>
    </location>
</feature>
<dbReference type="SUPFAM" id="SSF103481">
    <property type="entry name" value="Multidrug resistance efflux transporter EmrE"/>
    <property type="match status" value="2"/>
</dbReference>
<feature type="transmembrane region" description="Helical" evidence="6">
    <location>
        <begin position="278"/>
        <end position="295"/>
    </location>
</feature>
<accession>A0A6N7BXI3</accession>
<feature type="transmembrane region" description="Helical" evidence="6">
    <location>
        <begin position="159"/>
        <end position="179"/>
    </location>
</feature>
<name>A0A6N7BXI3_9GAMM</name>
<keyword evidence="4 6" id="KW-1133">Transmembrane helix</keyword>
<evidence type="ECO:0000256" key="5">
    <source>
        <dbReference type="ARBA" id="ARBA00023136"/>
    </source>
</evidence>
<evidence type="ECO:0000256" key="6">
    <source>
        <dbReference type="SAM" id="Phobius"/>
    </source>
</evidence>
<gene>
    <name evidence="8" type="ORF">FQV37_1901</name>
</gene>
<comment type="caution">
    <text evidence="8">The sequence shown here is derived from an EMBL/GenBank/DDBJ whole genome shotgun (WGS) entry which is preliminary data.</text>
</comment>
<dbReference type="AlphaFoldDB" id="A0A6N7BXI3"/>
<evidence type="ECO:0000259" key="7">
    <source>
        <dbReference type="Pfam" id="PF00892"/>
    </source>
</evidence>
<dbReference type="PANTHER" id="PTHR32322:SF2">
    <property type="entry name" value="EAMA DOMAIN-CONTAINING PROTEIN"/>
    <property type="match status" value="1"/>
</dbReference>
<evidence type="ECO:0000256" key="4">
    <source>
        <dbReference type="ARBA" id="ARBA00022989"/>
    </source>
</evidence>
<keyword evidence="5 6" id="KW-0472">Membrane</keyword>
<dbReference type="GO" id="GO:0016020">
    <property type="term" value="C:membrane"/>
    <property type="evidence" value="ECO:0007669"/>
    <property type="project" value="UniProtKB-SubCell"/>
</dbReference>
<feature type="transmembrane region" description="Helical" evidence="6">
    <location>
        <begin position="191"/>
        <end position="210"/>
    </location>
</feature>
<dbReference type="InterPro" id="IPR050638">
    <property type="entry name" value="AA-Vitamin_Transporters"/>
</dbReference>
<dbReference type="InterPro" id="IPR000620">
    <property type="entry name" value="EamA_dom"/>
</dbReference>
<dbReference type="Proteomes" id="UP000471465">
    <property type="component" value="Unassembled WGS sequence"/>
</dbReference>
<evidence type="ECO:0000256" key="2">
    <source>
        <dbReference type="ARBA" id="ARBA00007362"/>
    </source>
</evidence>
<comment type="subcellular location">
    <subcellularLocation>
        <location evidence="1">Membrane</location>
        <topology evidence="1">Multi-pass membrane protein</topology>
    </subcellularLocation>
</comment>
<feature type="transmembrane region" description="Helical" evidence="6">
    <location>
        <begin position="93"/>
        <end position="114"/>
    </location>
</feature>
<feature type="transmembrane region" description="Helical" evidence="6">
    <location>
        <begin position="126"/>
        <end position="144"/>
    </location>
</feature>
<dbReference type="Pfam" id="PF00892">
    <property type="entry name" value="EamA"/>
    <property type="match status" value="2"/>
</dbReference>
<keyword evidence="9" id="KW-1185">Reference proteome</keyword>
<feature type="transmembrane region" description="Helical" evidence="6">
    <location>
        <begin position="39"/>
        <end position="55"/>
    </location>
</feature>
<evidence type="ECO:0000256" key="1">
    <source>
        <dbReference type="ARBA" id="ARBA00004141"/>
    </source>
</evidence>
<evidence type="ECO:0000313" key="9">
    <source>
        <dbReference type="Proteomes" id="UP000471465"/>
    </source>
</evidence>
<feature type="domain" description="EamA" evidence="7">
    <location>
        <begin position="9"/>
        <end position="142"/>
    </location>
</feature>
<protein>
    <submittedName>
        <fullName evidence="8">Permease of the drug/metabolite transporter (DMT) superfamily</fullName>
    </submittedName>
</protein>
<reference evidence="8 9" key="1">
    <citation type="submission" date="2019-09" db="EMBL/GenBank/DDBJ databases">
        <title>Draft genome sequence of Psychrobacter nivimaris LAMA 639, in search for biotechnological relevant genes.</title>
        <authorList>
            <person name="Lima A.O.S."/>
            <person name="Staloch B.E.K."/>
            <person name="Freitas R.C."/>
            <person name="Niero H."/>
            <person name="Silva M.A.C."/>
        </authorList>
    </citation>
    <scope>NUCLEOTIDE SEQUENCE [LARGE SCALE GENOMIC DNA]</scope>
    <source>
        <strain evidence="8 9">LAMA 639</strain>
    </source>
</reference>
<comment type="similarity">
    <text evidence="2">Belongs to the EamA transporter family.</text>
</comment>
<feature type="domain" description="EamA" evidence="7">
    <location>
        <begin position="160"/>
        <end position="292"/>
    </location>
</feature>
<feature type="transmembrane region" description="Helical" evidence="6">
    <location>
        <begin position="252"/>
        <end position="272"/>
    </location>
</feature>
<dbReference type="RefSeq" id="WP_160023435.1">
    <property type="nucleotide sequence ID" value="NZ_CAJHAL010000038.1"/>
</dbReference>
<dbReference type="PANTHER" id="PTHR32322">
    <property type="entry name" value="INNER MEMBRANE TRANSPORTER"/>
    <property type="match status" value="1"/>
</dbReference>
<keyword evidence="3 6" id="KW-0812">Transmembrane</keyword>
<organism evidence="8 9">
    <name type="scientific">Psychrobacter nivimaris</name>
    <dbReference type="NCBI Taxonomy" id="281738"/>
    <lineage>
        <taxon>Bacteria</taxon>
        <taxon>Pseudomonadati</taxon>
        <taxon>Pseudomonadota</taxon>
        <taxon>Gammaproteobacteria</taxon>
        <taxon>Moraxellales</taxon>
        <taxon>Moraxellaceae</taxon>
        <taxon>Psychrobacter</taxon>
    </lineage>
</organism>
<proteinExistence type="inferred from homology"/>
<sequence>MLQNKSSLSAILCVIAASVLWGTTGTASAFIPDVSPLAVGAFSMGVGGVLLVLNAKNNLLSDRQKLLSKPSLLFIGSLCVAIYPLAFYSSMRLAGVAIGTVISIASAPFFTFIMERLISNKRVTSRWVVSFIFGVVGVILLTLGKTQYLDINAQANNRILGVLLGLVAGLTYATYSWTARQMIENGVNSKSAMASMFGLSAILLLPSLLLTGENLFLDAKHISVALYLAIAPMFFGYLLFGQALRVIEASKATLITLLEPIVATILAIIIIGETFSPIGWLGMSLMIICLLLQVIKTPKLTGYRGRRALYK</sequence>